<keyword evidence="5" id="KW-1185">Reference proteome</keyword>
<feature type="compositionally biased region" description="Polar residues" evidence="2">
    <location>
        <begin position="150"/>
        <end position="169"/>
    </location>
</feature>
<keyword evidence="3" id="KW-0812">Transmembrane</keyword>
<dbReference type="OrthoDB" id="3649324at2759"/>
<gene>
    <name evidence="4" type="ORF">AC578_2359</name>
</gene>
<dbReference type="EMBL" id="LFZN01000003">
    <property type="protein sequence ID" value="KXT07149.1"/>
    <property type="molecule type" value="Genomic_DNA"/>
</dbReference>
<dbReference type="Proteomes" id="UP000070133">
    <property type="component" value="Unassembled WGS sequence"/>
</dbReference>
<protein>
    <submittedName>
        <fullName evidence="4">Uncharacterized protein</fullName>
    </submittedName>
</protein>
<feature type="region of interest" description="Disordered" evidence="2">
    <location>
        <begin position="472"/>
        <end position="540"/>
    </location>
</feature>
<feature type="coiled-coil region" evidence="1">
    <location>
        <begin position="261"/>
        <end position="288"/>
    </location>
</feature>
<reference evidence="4 5" key="1">
    <citation type="submission" date="2015-07" db="EMBL/GenBank/DDBJ databases">
        <title>Comparative genomics of the Sigatoka disease complex on banana suggests a link between parallel evolutionary changes in Pseudocercospora fijiensis and Pseudocercospora eumusae and increased virulence on the banana host.</title>
        <authorList>
            <person name="Chang T.-C."/>
            <person name="Salvucci A."/>
            <person name="Crous P.W."/>
            <person name="Stergiopoulos I."/>
        </authorList>
    </citation>
    <scope>NUCLEOTIDE SEQUENCE [LARGE SCALE GENOMIC DNA]</scope>
    <source>
        <strain evidence="4 5">CBS 114824</strain>
    </source>
</reference>
<comment type="caution">
    <text evidence="4">The sequence shown here is derived from an EMBL/GenBank/DDBJ whole genome shotgun (WGS) entry which is preliminary data.</text>
</comment>
<feature type="compositionally biased region" description="Basic and acidic residues" evidence="2">
    <location>
        <begin position="519"/>
        <end position="540"/>
    </location>
</feature>
<name>A0A139HXP5_9PEZI</name>
<sequence length="540" mass="59933">MPPSTQKPSEQDEIGSRISETILDVAIDKIADLLDSHRALQPLWKAVVLGADAVEALHHHITAPLRTDVAYTAGFLCFGLILPMISLSLLLLGSFEDGYSALRYCQCAVLPLALSVTFALHSTVGLVDGVSFAGLLWNTDNTRAGRKPATSETRASGSTDGNKSCSSVQDAPRPEAELRGTGVGKDSDTTSTATPTSNLTTILQENLLIAQNNIKLLQLARSKDLNFYNAEMASMTAAHEAQTADLTGKLSKMNAAHAQMHTTSQQQLNEVTTKLSKAEKQLEEKSKALDTTRSFWEADTISKRNALKEKTLLLEKLTTHLHTTEKTLQHLTDSTARKEATFASQHSNLHHAFKTLESELHSAHTTLHTTQTHLHHARKDSWVLAAQLETSAKEIQNLYQQRQTLEKISEAEGKRIGTLRNLCEFWHDLAMRERDARVRLREQVGLARAGFEEIGGEEVEGVRREMMGLMEEEEGEGGDGDEGGWESDEDGIEVDKIENVDEDWDEDEDEDEDEDKDEDKDKDGIEVEKIENIDEDWERA</sequence>
<feature type="transmembrane region" description="Helical" evidence="3">
    <location>
        <begin position="112"/>
        <end position="137"/>
    </location>
</feature>
<proteinExistence type="predicted"/>
<evidence type="ECO:0000256" key="1">
    <source>
        <dbReference type="SAM" id="Coils"/>
    </source>
</evidence>
<keyword evidence="3" id="KW-0472">Membrane</keyword>
<evidence type="ECO:0000313" key="5">
    <source>
        <dbReference type="Proteomes" id="UP000070133"/>
    </source>
</evidence>
<feature type="transmembrane region" description="Helical" evidence="3">
    <location>
        <begin position="69"/>
        <end position="92"/>
    </location>
</feature>
<keyword evidence="1" id="KW-0175">Coiled coil</keyword>
<feature type="compositionally biased region" description="Acidic residues" evidence="2">
    <location>
        <begin position="500"/>
        <end position="518"/>
    </location>
</feature>
<feature type="compositionally biased region" description="Acidic residues" evidence="2">
    <location>
        <begin position="472"/>
        <end position="492"/>
    </location>
</feature>
<feature type="region of interest" description="Disordered" evidence="2">
    <location>
        <begin position="143"/>
        <end position="197"/>
    </location>
</feature>
<accession>A0A139HXP5</accession>
<organism evidence="4 5">
    <name type="scientific">Pseudocercospora eumusae</name>
    <dbReference type="NCBI Taxonomy" id="321146"/>
    <lineage>
        <taxon>Eukaryota</taxon>
        <taxon>Fungi</taxon>
        <taxon>Dikarya</taxon>
        <taxon>Ascomycota</taxon>
        <taxon>Pezizomycotina</taxon>
        <taxon>Dothideomycetes</taxon>
        <taxon>Dothideomycetidae</taxon>
        <taxon>Mycosphaerellales</taxon>
        <taxon>Mycosphaerellaceae</taxon>
        <taxon>Pseudocercospora</taxon>
    </lineage>
</organism>
<dbReference type="AlphaFoldDB" id="A0A139HXP5"/>
<evidence type="ECO:0000313" key="4">
    <source>
        <dbReference type="EMBL" id="KXT07149.1"/>
    </source>
</evidence>
<evidence type="ECO:0000256" key="2">
    <source>
        <dbReference type="SAM" id="MobiDB-lite"/>
    </source>
</evidence>
<evidence type="ECO:0000256" key="3">
    <source>
        <dbReference type="SAM" id="Phobius"/>
    </source>
</evidence>
<keyword evidence="3" id="KW-1133">Transmembrane helix</keyword>